<evidence type="ECO:0000313" key="2">
    <source>
        <dbReference type="EMBL" id="CEP10982.1"/>
    </source>
</evidence>
<reference evidence="2 3" key="1">
    <citation type="submission" date="2014-09" db="EMBL/GenBank/DDBJ databases">
        <authorList>
            <person name="Ellenberger Sabrina"/>
        </authorList>
    </citation>
    <scope>NUCLEOTIDE SEQUENCE [LARGE SCALE GENOMIC DNA]</scope>
    <source>
        <strain evidence="2 3">CBS 412.66</strain>
    </source>
</reference>
<feature type="compositionally biased region" description="Polar residues" evidence="1">
    <location>
        <begin position="76"/>
        <end position="87"/>
    </location>
</feature>
<proteinExistence type="predicted"/>
<accession>A0A0B7N0Q4</accession>
<evidence type="ECO:0000256" key="1">
    <source>
        <dbReference type="SAM" id="MobiDB-lite"/>
    </source>
</evidence>
<feature type="region of interest" description="Disordered" evidence="1">
    <location>
        <begin position="51"/>
        <end position="87"/>
    </location>
</feature>
<feature type="region of interest" description="Disordered" evidence="1">
    <location>
        <begin position="1"/>
        <end position="34"/>
    </location>
</feature>
<feature type="compositionally biased region" description="Basic and acidic residues" evidence="1">
    <location>
        <begin position="51"/>
        <end position="61"/>
    </location>
</feature>
<feature type="compositionally biased region" description="Low complexity" evidence="1">
    <location>
        <begin position="13"/>
        <end position="34"/>
    </location>
</feature>
<sequence>MGLMKNFFHHKGTSNASTPASSNAATPITSPASSLKDVDATAKLVVDRYHNDPMRTSKKPDTIGNFFDPMGGHGSYSVSKDVTNTGA</sequence>
<dbReference type="Proteomes" id="UP000054107">
    <property type="component" value="Unassembled WGS sequence"/>
</dbReference>
<dbReference type="AlphaFoldDB" id="A0A0B7N0Q4"/>
<protein>
    <submittedName>
        <fullName evidence="2">Uncharacterized protein</fullName>
    </submittedName>
</protein>
<dbReference type="OrthoDB" id="2355621at2759"/>
<dbReference type="EMBL" id="LN725615">
    <property type="protein sequence ID" value="CEP10982.1"/>
    <property type="molecule type" value="Genomic_DNA"/>
</dbReference>
<keyword evidence="3" id="KW-1185">Reference proteome</keyword>
<organism evidence="2 3">
    <name type="scientific">Parasitella parasitica</name>
    <dbReference type="NCBI Taxonomy" id="35722"/>
    <lineage>
        <taxon>Eukaryota</taxon>
        <taxon>Fungi</taxon>
        <taxon>Fungi incertae sedis</taxon>
        <taxon>Mucoromycota</taxon>
        <taxon>Mucoromycotina</taxon>
        <taxon>Mucoromycetes</taxon>
        <taxon>Mucorales</taxon>
        <taxon>Mucorineae</taxon>
        <taxon>Mucoraceae</taxon>
        <taxon>Parasitella</taxon>
    </lineage>
</organism>
<name>A0A0B7N0Q4_9FUNG</name>
<evidence type="ECO:0000313" key="3">
    <source>
        <dbReference type="Proteomes" id="UP000054107"/>
    </source>
</evidence>
<gene>
    <name evidence="2" type="primary">PARPA_04781.1 scaffold 15639</name>
</gene>